<keyword evidence="2" id="KW-1133">Transmembrane helix</keyword>
<dbReference type="RefSeq" id="WP_235056073.1">
    <property type="nucleotide sequence ID" value="NZ_JAKFHA010000023.1"/>
</dbReference>
<feature type="region of interest" description="Disordered" evidence="1">
    <location>
        <begin position="1"/>
        <end position="69"/>
    </location>
</feature>
<feature type="transmembrane region" description="Helical" evidence="2">
    <location>
        <begin position="138"/>
        <end position="162"/>
    </location>
</feature>
<feature type="compositionally biased region" description="Low complexity" evidence="1">
    <location>
        <begin position="28"/>
        <end position="64"/>
    </location>
</feature>
<comment type="caution">
    <text evidence="3">The sequence shown here is derived from an EMBL/GenBank/DDBJ whole genome shotgun (WGS) entry which is preliminary data.</text>
</comment>
<dbReference type="EMBL" id="JAKFHA010000023">
    <property type="protein sequence ID" value="MCF2531415.1"/>
    <property type="molecule type" value="Genomic_DNA"/>
</dbReference>
<keyword evidence="4" id="KW-1185">Reference proteome</keyword>
<gene>
    <name evidence="3" type="ORF">LZ495_29930</name>
</gene>
<feature type="transmembrane region" description="Helical" evidence="2">
    <location>
        <begin position="311"/>
        <end position="332"/>
    </location>
</feature>
<evidence type="ECO:0000313" key="4">
    <source>
        <dbReference type="Proteomes" id="UP001165378"/>
    </source>
</evidence>
<organism evidence="3 4">
    <name type="scientific">Yinghuangia soli</name>
    <dbReference type="NCBI Taxonomy" id="2908204"/>
    <lineage>
        <taxon>Bacteria</taxon>
        <taxon>Bacillati</taxon>
        <taxon>Actinomycetota</taxon>
        <taxon>Actinomycetes</taxon>
        <taxon>Kitasatosporales</taxon>
        <taxon>Streptomycetaceae</taxon>
        <taxon>Yinghuangia</taxon>
    </lineage>
</organism>
<dbReference type="Proteomes" id="UP001165378">
    <property type="component" value="Unassembled WGS sequence"/>
</dbReference>
<dbReference type="AlphaFoldDB" id="A0AA41Q4I3"/>
<feature type="transmembrane region" description="Helical" evidence="2">
    <location>
        <begin position="255"/>
        <end position="275"/>
    </location>
</feature>
<feature type="transmembrane region" description="Helical" evidence="2">
    <location>
        <begin position="183"/>
        <end position="206"/>
    </location>
</feature>
<feature type="compositionally biased region" description="Pro residues" evidence="1">
    <location>
        <begin position="1"/>
        <end position="22"/>
    </location>
</feature>
<keyword evidence="2" id="KW-0812">Transmembrane</keyword>
<evidence type="ECO:0000313" key="3">
    <source>
        <dbReference type="EMBL" id="MCF2531415.1"/>
    </source>
</evidence>
<protein>
    <submittedName>
        <fullName evidence="3">ABC transporter permease</fullName>
    </submittedName>
</protein>
<reference evidence="3" key="1">
    <citation type="submission" date="2022-01" db="EMBL/GenBank/DDBJ databases">
        <title>Genome-Based Taxonomic Classification of the Phylum Actinobacteria.</title>
        <authorList>
            <person name="Gao Y."/>
        </authorList>
    </citation>
    <scope>NUCLEOTIDE SEQUENCE</scope>
    <source>
        <strain evidence="3">KLBMP 8922</strain>
    </source>
</reference>
<evidence type="ECO:0000256" key="2">
    <source>
        <dbReference type="SAM" id="Phobius"/>
    </source>
</evidence>
<keyword evidence="2" id="KW-0472">Membrane</keyword>
<accession>A0AA41Q4I3</accession>
<name>A0AA41Q4I3_9ACTN</name>
<feature type="transmembrane region" description="Helical" evidence="2">
    <location>
        <begin position="226"/>
        <end position="248"/>
    </location>
</feature>
<evidence type="ECO:0000256" key="1">
    <source>
        <dbReference type="SAM" id="MobiDB-lite"/>
    </source>
</evidence>
<proteinExistence type="predicted"/>
<feature type="transmembrane region" description="Helical" evidence="2">
    <location>
        <begin position="105"/>
        <end position="126"/>
    </location>
</feature>
<sequence>MATPTPQPQQPNQPPNQPPQPVPAGVHQGAAANGHAYAAPPNAAPGANGQPGGAPQWQPNGQAPHGAGAVPAQGLYQQAPTGSLHFTRMLQSEWTKIRTVRSTMWSLLVMVVLIVGLAALLGATVSDNDGSGNPDPSVSLALIGVMIAQIAAATLGVLTISAEYTTGMIRSTLTAYPRRITVLAAKSVVFGTLMFVVGLVACYLAYLVCDAVVASDVAGSSSGKEVVKGVVGSATYLALIGLFALGVGTMLRHSAGAITTVLGIMLVPSIFGGFIPGKFGDWVVDYSPMMLLIKMIAPADDADLGGGLGPWPGMILMACYAAAALVGAATLIKSRDV</sequence>